<name>A0ABD1P489_9LAMI</name>
<dbReference type="AlphaFoldDB" id="A0ABD1P489"/>
<protein>
    <submittedName>
        <fullName evidence="1">Glutamate carboxypeptidase AMP1</fullName>
    </submittedName>
</protein>
<dbReference type="GO" id="GO:0004180">
    <property type="term" value="F:carboxypeptidase activity"/>
    <property type="evidence" value="ECO:0007669"/>
    <property type="project" value="UniProtKB-KW"/>
</dbReference>
<gene>
    <name evidence="1" type="ORF">Adt_45843</name>
</gene>
<comment type="caution">
    <text evidence="1">The sequence shown here is derived from an EMBL/GenBank/DDBJ whole genome shotgun (WGS) entry which is preliminary data.</text>
</comment>
<dbReference type="Proteomes" id="UP001604336">
    <property type="component" value="Unassembled WGS sequence"/>
</dbReference>
<reference evidence="2" key="1">
    <citation type="submission" date="2024-07" db="EMBL/GenBank/DDBJ databases">
        <title>Two chromosome-level genome assemblies of Korean endemic species Abeliophyllum distichum and Forsythia ovata (Oleaceae).</title>
        <authorList>
            <person name="Jang H."/>
        </authorList>
    </citation>
    <scope>NUCLEOTIDE SEQUENCE [LARGE SCALE GENOMIC DNA]</scope>
</reference>
<keyword evidence="1" id="KW-0121">Carboxypeptidase</keyword>
<evidence type="ECO:0000313" key="1">
    <source>
        <dbReference type="EMBL" id="KAL2458691.1"/>
    </source>
</evidence>
<keyword evidence="1" id="KW-0378">Hydrolase</keyword>
<proteinExistence type="predicted"/>
<keyword evidence="2" id="KW-1185">Reference proteome</keyword>
<evidence type="ECO:0000313" key="2">
    <source>
        <dbReference type="Proteomes" id="UP001604336"/>
    </source>
</evidence>
<dbReference type="EMBL" id="JBFOLK010000015">
    <property type="protein sequence ID" value="KAL2458691.1"/>
    <property type="molecule type" value="Genomic_DNA"/>
</dbReference>
<sequence>MYYKNTFLSSASKYTVAAYLVGTPAAIHTVLYIKAQFEAHGLDARFANYSTLLSYLKHSSLSAQFSNGTTIYLPLSEPNVPLINMRAIRSGKILGSSLATTN</sequence>
<organism evidence="1 2">
    <name type="scientific">Abeliophyllum distichum</name>
    <dbReference type="NCBI Taxonomy" id="126358"/>
    <lineage>
        <taxon>Eukaryota</taxon>
        <taxon>Viridiplantae</taxon>
        <taxon>Streptophyta</taxon>
        <taxon>Embryophyta</taxon>
        <taxon>Tracheophyta</taxon>
        <taxon>Spermatophyta</taxon>
        <taxon>Magnoliopsida</taxon>
        <taxon>eudicotyledons</taxon>
        <taxon>Gunneridae</taxon>
        <taxon>Pentapetalae</taxon>
        <taxon>asterids</taxon>
        <taxon>lamiids</taxon>
        <taxon>Lamiales</taxon>
        <taxon>Oleaceae</taxon>
        <taxon>Forsythieae</taxon>
        <taxon>Abeliophyllum</taxon>
    </lineage>
</organism>
<keyword evidence="1" id="KW-0645">Protease</keyword>
<accession>A0ABD1P489</accession>